<gene>
    <name evidence="1" type="ORF">LCGC14_3069020</name>
</gene>
<protein>
    <recommendedName>
        <fullName evidence="2">GS beta-grasp domain-containing protein</fullName>
    </recommendedName>
</protein>
<evidence type="ECO:0000313" key="1">
    <source>
        <dbReference type="EMBL" id="KKK55991.1"/>
    </source>
</evidence>
<evidence type="ECO:0008006" key="2">
    <source>
        <dbReference type="Google" id="ProtNLM"/>
    </source>
</evidence>
<name>A0A0F8Z7B0_9ZZZZ</name>
<accession>A0A0F8Z7B0</accession>
<dbReference type="EMBL" id="LAZR01065217">
    <property type="protein sequence ID" value="KKK55991.1"/>
    <property type="molecule type" value="Genomic_DNA"/>
</dbReference>
<dbReference type="AlphaFoldDB" id="A0A0F8Z7B0"/>
<sequence>MAAARKDPPASLDELKQRLSEDKIEYILAQFVDINGSAKVK</sequence>
<proteinExistence type="predicted"/>
<organism evidence="1">
    <name type="scientific">marine sediment metagenome</name>
    <dbReference type="NCBI Taxonomy" id="412755"/>
    <lineage>
        <taxon>unclassified sequences</taxon>
        <taxon>metagenomes</taxon>
        <taxon>ecological metagenomes</taxon>
    </lineage>
</organism>
<comment type="caution">
    <text evidence="1">The sequence shown here is derived from an EMBL/GenBank/DDBJ whole genome shotgun (WGS) entry which is preliminary data.</text>
</comment>
<reference evidence="1" key="1">
    <citation type="journal article" date="2015" name="Nature">
        <title>Complex archaea that bridge the gap between prokaryotes and eukaryotes.</title>
        <authorList>
            <person name="Spang A."/>
            <person name="Saw J.H."/>
            <person name="Jorgensen S.L."/>
            <person name="Zaremba-Niedzwiedzka K."/>
            <person name="Martijn J."/>
            <person name="Lind A.E."/>
            <person name="van Eijk R."/>
            <person name="Schleper C."/>
            <person name="Guy L."/>
            <person name="Ettema T.J."/>
        </authorList>
    </citation>
    <scope>NUCLEOTIDE SEQUENCE</scope>
</reference>
<feature type="non-terminal residue" evidence="1">
    <location>
        <position position="41"/>
    </location>
</feature>